<dbReference type="InterPro" id="IPR050177">
    <property type="entry name" value="Lipid_A_modif_metabolic_enz"/>
</dbReference>
<dbReference type="InterPro" id="IPR036291">
    <property type="entry name" value="NAD(P)-bd_dom_sf"/>
</dbReference>
<sequence length="360" mass="39266">MARDGAPPKQVVLVGGSGFVGSNLAYALAQSGDFTPIVLDTNDEKLALRFGGRGKCAFRRCDVLTDGAVLEAAIEEADIVINLVSHVLPKTFLDNPLGVIDVTLHGSMNVINAAVRHKKRLMHFSTSEVYGKTGGSEAPFSEDHSDCTLGPIDNHRWIYSTSKQLLDRIIHAHGLAGDLEYAIVRPFNFVGPLMDWLDEGDGAEDAEVPRVFASFMSALLHERAMQLVDGGKSRRCFTFIDDATSALIHILRDPEGARNQIFNIGNPGNETTIAELAELMRGIYAQEAGTGRPIEIKDVPAEQFYGSGYEDCDRRMPDIGKITALGWQPQVDLQETFERSMRFCVDNASALGVAVSREAV</sequence>
<dbReference type="Gene3D" id="3.40.50.720">
    <property type="entry name" value="NAD(P)-binding Rossmann-like Domain"/>
    <property type="match status" value="1"/>
</dbReference>
<dbReference type="SUPFAM" id="SSF51735">
    <property type="entry name" value="NAD(P)-binding Rossmann-fold domains"/>
    <property type="match status" value="1"/>
</dbReference>
<evidence type="ECO:0000259" key="1">
    <source>
        <dbReference type="Pfam" id="PF01370"/>
    </source>
</evidence>
<organism evidence="2 3">
    <name type="scientific">Shimia haliotis</name>
    <dbReference type="NCBI Taxonomy" id="1280847"/>
    <lineage>
        <taxon>Bacteria</taxon>
        <taxon>Pseudomonadati</taxon>
        <taxon>Pseudomonadota</taxon>
        <taxon>Alphaproteobacteria</taxon>
        <taxon>Rhodobacterales</taxon>
        <taxon>Roseobacteraceae</taxon>
    </lineage>
</organism>
<protein>
    <submittedName>
        <fullName evidence="2">UDP-apiose/xylose synthase</fullName>
    </submittedName>
</protein>
<evidence type="ECO:0000313" key="3">
    <source>
        <dbReference type="Proteomes" id="UP000198851"/>
    </source>
</evidence>
<proteinExistence type="predicted"/>
<dbReference type="AlphaFoldDB" id="A0A1I4FYW5"/>
<dbReference type="InterPro" id="IPR001509">
    <property type="entry name" value="Epimerase_deHydtase"/>
</dbReference>
<dbReference type="OrthoDB" id="9801785at2"/>
<dbReference type="Pfam" id="PF01370">
    <property type="entry name" value="Epimerase"/>
    <property type="match status" value="1"/>
</dbReference>
<dbReference type="PANTHER" id="PTHR43245">
    <property type="entry name" value="BIFUNCTIONAL POLYMYXIN RESISTANCE PROTEIN ARNA"/>
    <property type="match status" value="1"/>
</dbReference>
<feature type="domain" description="NAD-dependent epimerase/dehydratase" evidence="1">
    <location>
        <begin position="11"/>
        <end position="265"/>
    </location>
</feature>
<dbReference type="STRING" id="1280847.SAMN04488036_10765"/>
<name>A0A1I4FYW5_9RHOB</name>
<gene>
    <name evidence="2" type="ORF">SAMN04488036_10765</name>
</gene>
<keyword evidence="3" id="KW-1185">Reference proteome</keyword>
<dbReference type="PANTHER" id="PTHR43245:SF13">
    <property type="entry name" value="UDP-D-APIOSE_UDP-D-XYLOSE SYNTHASE 2"/>
    <property type="match status" value="1"/>
</dbReference>
<dbReference type="RefSeq" id="WP_093325089.1">
    <property type="nucleotide sequence ID" value="NZ_FOSZ01000007.1"/>
</dbReference>
<dbReference type="Proteomes" id="UP000198851">
    <property type="component" value="Unassembled WGS sequence"/>
</dbReference>
<evidence type="ECO:0000313" key="2">
    <source>
        <dbReference type="EMBL" id="SFL23082.1"/>
    </source>
</evidence>
<reference evidence="3" key="1">
    <citation type="submission" date="2016-10" db="EMBL/GenBank/DDBJ databases">
        <authorList>
            <person name="Varghese N."/>
            <person name="Submissions S."/>
        </authorList>
    </citation>
    <scope>NUCLEOTIDE SEQUENCE [LARGE SCALE GENOMIC DNA]</scope>
    <source>
        <strain evidence="3">DSM 28453</strain>
    </source>
</reference>
<dbReference type="EMBL" id="FOSZ01000007">
    <property type="protein sequence ID" value="SFL23082.1"/>
    <property type="molecule type" value="Genomic_DNA"/>
</dbReference>
<accession>A0A1I4FYW5</accession>